<comment type="subcellular location">
    <subcellularLocation>
        <location evidence="9">Cell membrane</location>
        <topology evidence="9">Single-pass membrane protein</topology>
    </subcellularLocation>
    <subcellularLocation>
        <location evidence="1">Membrane</location>
    </subcellularLocation>
</comment>
<keyword evidence="3 9" id="KW-1003">Cell membrane</keyword>
<reference evidence="11" key="1">
    <citation type="submission" date="2016-10" db="EMBL/GenBank/DDBJ databases">
        <authorList>
            <person name="Varghese N."/>
            <person name="Submissions S."/>
        </authorList>
    </citation>
    <scope>NUCLEOTIDE SEQUENCE [LARGE SCALE GENOMIC DNA]</scope>
    <source>
        <strain evidence="11">930I</strain>
    </source>
</reference>
<name>A0A1G8BDT0_9PROT</name>
<dbReference type="Pfam" id="PF00584">
    <property type="entry name" value="SecE"/>
    <property type="match status" value="1"/>
</dbReference>
<accession>A0A1G8BDT0</accession>
<proteinExistence type="inferred from homology"/>
<gene>
    <name evidence="9" type="primary">secE</name>
    <name evidence="10" type="ORF">SAMN05421742_10614</name>
</gene>
<evidence type="ECO:0000256" key="7">
    <source>
        <dbReference type="ARBA" id="ARBA00023010"/>
    </source>
</evidence>
<dbReference type="GO" id="GO:0065002">
    <property type="term" value="P:intracellular protein transmembrane transport"/>
    <property type="evidence" value="ECO:0007669"/>
    <property type="project" value="UniProtKB-UniRule"/>
</dbReference>
<dbReference type="GO" id="GO:0006605">
    <property type="term" value="P:protein targeting"/>
    <property type="evidence" value="ECO:0007669"/>
    <property type="project" value="UniProtKB-UniRule"/>
</dbReference>
<dbReference type="InterPro" id="IPR001901">
    <property type="entry name" value="Translocase_SecE/Sec61-g"/>
</dbReference>
<evidence type="ECO:0000256" key="6">
    <source>
        <dbReference type="ARBA" id="ARBA00022989"/>
    </source>
</evidence>
<comment type="similarity">
    <text evidence="9">Belongs to the SecE/SEC61-gamma family.</text>
</comment>
<dbReference type="GO" id="GO:0043952">
    <property type="term" value="P:protein transport by the Sec complex"/>
    <property type="evidence" value="ECO:0007669"/>
    <property type="project" value="UniProtKB-UniRule"/>
</dbReference>
<evidence type="ECO:0000256" key="9">
    <source>
        <dbReference type="HAMAP-Rule" id="MF_00422"/>
    </source>
</evidence>
<keyword evidence="8 9" id="KW-0472">Membrane</keyword>
<sequence length="83" mass="9389">MGLAFLIELFLEVEKTLPMARTNPGQFVRQVRQEMAKVTWPSRKETTLSTTMVFIMVTLAALFFLVVDQLIAWVVKLLFGLGG</sequence>
<dbReference type="GO" id="GO:0008320">
    <property type="term" value="F:protein transmembrane transporter activity"/>
    <property type="evidence" value="ECO:0007669"/>
    <property type="project" value="UniProtKB-UniRule"/>
</dbReference>
<comment type="subunit">
    <text evidence="9">Component of the Sec protein translocase complex. Heterotrimer consisting of SecY, SecE and SecG subunits. The heterotrimers can form oligomers, although 1 heterotrimer is thought to be able to translocate proteins. Interacts with the ribosome. Interacts with SecDF, and other proteins may be involved. Interacts with SecA.</text>
</comment>
<organism evidence="10 11">
    <name type="scientific">Roseospirillum parvum</name>
    <dbReference type="NCBI Taxonomy" id="83401"/>
    <lineage>
        <taxon>Bacteria</taxon>
        <taxon>Pseudomonadati</taxon>
        <taxon>Pseudomonadota</taxon>
        <taxon>Alphaproteobacteria</taxon>
        <taxon>Rhodospirillales</taxon>
        <taxon>Rhodospirillaceae</taxon>
        <taxon>Roseospirillum</taxon>
    </lineage>
</organism>
<evidence type="ECO:0000256" key="3">
    <source>
        <dbReference type="ARBA" id="ARBA00022475"/>
    </source>
</evidence>
<dbReference type="PANTHER" id="PTHR33910:SF1">
    <property type="entry name" value="PROTEIN TRANSLOCASE SUBUNIT SECE"/>
    <property type="match status" value="1"/>
</dbReference>
<evidence type="ECO:0000256" key="5">
    <source>
        <dbReference type="ARBA" id="ARBA00022927"/>
    </source>
</evidence>
<evidence type="ECO:0000256" key="2">
    <source>
        <dbReference type="ARBA" id="ARBA00022448"/>
    </source>
</evidence>
<keyword evidence="4 9" id="KW-0812">Transmembrane</keyword>
<dbReference type="AlphaFoldDB" id="A0A1G8BDT0"/>
<keyword evidence="11" id="KW-1185">Reference proteome</keyword>
<evidence type="ECO:0000313" key="11">
    <source>
        <dbReference type="Proteomes" id="UP000217076"/>
    </source>
</evidence>
<evidence type="ECO:0000256" key="4">
    <source>
        <dbReference type="ARBA" id="ARBA00022692"/>
    </source>
</evidence>
<dbReference type="NCBIfam" id="TIGR00964">
    <property type="entry name" value="secE_bact"/>
    <property type="match status" value="1"/>
</dbReference>
<keyword evidence="7 9" id="KW-0811">Translocation</keyword>
<dbReference type="HAMAP" id="MF_00422">
    <property type="entry name" value="SecE"/>
    <property type="match status" value="1"/>
</dbReference>
<dbReference type="InterPro" id="IPR038379">
    <property type="entry name" value="SecE_sf"/>
</dbReference>
<dbReference type="Gene3D" id="1.20.5.1030">
    <property type="entry name" value="Preprotein translocase secy subunit"/>
    <property type="match status" value="1"/>
</dbReference>
<evidence type="ECO:0000313" key="10">
    <source>
        <dbReference type="EMBL" id="SDH31397.1"/>
    </source>
</evidence>
<dbReference type="GO" id="GO:0005886">
    <property type="term" value="C:plasma membrane"/>
    <property type="evidence" value="ECO:0007669"/>
    <property type="project" value="UniProtKB-SubCell"/>
</dbReference>
<dbReference type="EMBL" id="FNCV01000006">
    <property type="protein sequence ID" value="SDH31397.1"/>
    <property type="molecule type" value="Genomic_DNA"/>
</dbReference>
<dbReference type="STRING" id="83401.SAMN05421742_10614"/>
<evidence type="ECO:0000256" key="8">
    <source>
        <dbReference type="ARBA" id="ARBA00023136"/>
    </source>
</evidence>
<protein>
    <recommendedName>
        <fullName evidence="9">Protein translocase subunit SecE</fullName>
    </recommendedName>
</protein>
<dbReference type="Proteomes" id="UP000217076">
    <property type="component" value="Unassembled WGS sequence"/>
</dbReference>
<keyword evidence="2 9" id="KW-0813">Transport</keyword>
<keyword evidence="5 9" id="KW-0653">Protein transport</keyword>
<dbReference type="PANTHER" id="PTHR33910">
    <property type="entry name" value="PROTEIN TRANSLOCASE SUBUNIT SECE"/>
    <property type="match status" value="1"/>
</dbReference>
<feature type="transmembrane region" description="Helical" evidence="9">
    <location>
        <begin position="53"/>
        <end position="75"/>
    </location>
</feature>
<dbReference type="InterPro" id="IPR005807">
    <property type="entry name" value="SecE_bac"/>
</dbReference>
<dbReference type="GO" id="GO:0009306">
    <property type="term" value="P:protein secretion"/>
    <property type="evidence" value="ECO:0007669"/>
    <property type="project" value="UniProtKB-UniRule"/>
</dbReference>
<keyword evidence="6 9" id="KW-1133">Transmembrane helix</keyword>
<evidence type="ECO:0000256" key="1">
    <source>
        <dbReference type="ARBA" id="ARBA00004370"/>
    </source>
</evidence>
<comment type="function">
    <text evidence="9">Essential subunit of the Sec protein translocation channel SecYEG. Clamps together the 2 halves of SecY. May contact the channel plug during translocation.</text>
</comment>